<gene>
    <name evidence="2" type="ORF">H3H37_08620</name>
</gene>
<dbReference type="PANTHER" id="PTHR33164:SF43">
    <property type="entry name" value="HTH-TYPE TRANSCRIPTIONAL REPRESSOR YETL"/>
    <property type="match status" value="1"/>
</dbReference>
<dbReference type="InterPro" id="IPR000835">
    <property type="entry name" value="HTH_MarR-typ"/>
</dbReference>
<keyword evidence="3" id="KW-1185">Reference proteome</keyword>
<dbReference type="InterPro" id="IPR036390">
    <property type="entry name" value="WH_DNA-bd_sf"/>
</dbReference>
<dbReference type="Pfam" id="PF12802">
    <property type="entry name" value="MarR_2"/>
    <property type="match status" value="1"/>
</dbReference>
<protein>
    <submittedName>
        <fullName evidence="2">MarR family transcriptional regulator</fullName>
    </submittedName>
</protein>
<dbReference type="EMBL" id="JACEZT010000004">
    <property type="protein sequence ID" value="MBA5637118.1"/>
    <property type="molecule type" value="Genomic_DNA"/>
</dbReference>
<dbReference type="GO" id="GO:0003700">
    <property type="term" value="F:DNA-binding transcription factor activity"/>
    <property type="evidence" value="ECO:0007669"/>
    <property type="project" value="InterPro"/>
</dbReference>
<proteinExistence type="predicted"/>
<evidence type="ECO:0000313" key="2">
    <source>
        <dbReference type="EMBL" id="MBA5637118.1"/>
    </source>
</evidence>
<organism evidence="2 3">
    <name type="scientific">Rugamonas brunnea</name>
    <dbReference type="NCBI Taxonomy" id="2758569"/>
    <lineage>
        <taxon>Bacteria</taxon>
        <taxon>Pseudomonadati</taxon>
        <taxon>Pseudomonadota</taxon>
        <taxon>Betaproteobacteria</taxon>
        <taxon>Burkholderiales</taxon>
        <taxon>Oxalobacteraceae</taxon>
        <taxon>Telluria group</taxon>
        <taxon>Rugamonas</taxon>
    </lineage>
</organism>
<evidence type="ECO:0000259" key="1">
    <source>
        <dbReference type="PROSITE" id="PS50995"/>
    </source>
</evidence>
<dbReference type="InterPro" id="IPR039422">
    <property type="entry name" value="MarR/SlyA-like"/>
</dbReference>
<dbReference type="Gene3D" id="1.10.10.10">
    <property type="entry name" value="Winged helix-like DNA-binding domain superfamily/Winged helix DNA-binding domain"/>
    <property type="match status" value="1"/>
</dbReference>
<dbReference type="PRINTS" id="PR00598">
    <property type="entry name" value="HTHMARR"/>
</dbReference>
<dbReference type="SMART" id="SM00347">
    <property type="entry name" value="HTH_MARR"/>
    <property type="match status" value="1"/>
</dbReference>
<evidence type="ECO:0000313" key="3">
    <source>
        <dbReference type="Proteomes" id="UP000534388"/>
    </source>
</evidence>
<dbReference type="PROSITE" id="PS50995">
    <property type="entry name" value="HTH_MARR_2"/>
    <property type="match status" value="1"/>
</dbReference>
<sequence length="177" mass="20052">MSRSENQDLPAMPEHDETAPVLDLASRLTDDHHQSLKLWLRMLSCTMRIESEIRGRLRTTFGITLPRFDLMAQLERFPEGLRMGELSKRMMVTGGNVTGITDQLEQEKLVVRVPDPKDGRAYSVKLTAAGRRTFATIAVVHEQWIAELLQDMSSADKAQLIDLLSQMKRHLNASVPK</sequence>
<dbReference type="Proteomes" id="UP000534388">
    <property type="component" value="Unassembled WGS sequence"/>
</dbReference>
<dbReference type="GO" id="GO:0006950">
    <property type="term" value="P:response to stress"/>
    <property type="evidence" value="ECO:0007669"/>
    <property type="project" value="TreeGrafter"/>
</dbReference>
<dbReference type="SUPFAM" id="SSF46785">
    <property type="entry name" value="Winged helix' DNA-binding domain"/>
    <property type="match status" value="1"/>
</dbReference>
<dbReference type="PANTHER" id="PTHR33164">
    <property type="entry name" value="TRANSCRIPTIONAL REGULATOR, MARR FAMILY"/>
    <property type="match status" value="1"/>
</dbReference>
<reference evidence="2 3" key="1">
    <citation type="submission" date="2020-07" db="EMBL/GenBank/DDBJ databases">
        <title>Novel species isolated from subtropical streams in China.</title>
        <authorList>
            <person name="Lu H."/>
        </authorList>
    </citation>
    <scope>NUCLEOTIDE SEQUENCE [LARGE SCALE GENOMIC DNA]</scope>
    <source>
        <strain evidence="2 3">LX20W</strain>
    </source>
</reference>
<name>A0A7W2ER49_9BURK</name>
<dbReference type="InterPro" id="IPR036388">
    <property type="entry name" value="WH-like_DNA-bd_sf"/>
</dbReference>
<accession>A0A7W2ER49</accession>
<comment type="caution">
    <text evidence="2">The sequence shown here is derived from an EMBL/GenBank/DDBJ whole genome shotgun (WGS) entry which is preliminary data.</text>
</comment>
<feature type="domain" description="HTH marR-type" evidence="1">
    <location>
        <begin position="33"/>
        <end position="169"/>
    </location>
</feature>
<dbReference type="AlphaFoldDB" id="A0A7W2ER49"/>